<evidence type="ECO:0000256" key="1">
    <source>
        <dbReference type="ARBA" id="ARBA00022679"/>
    </source>
</evidence>
<dbReference type="PANTHER" id="PTHR43584:SF8">
    <property type="entry name" value="N-ACETYLMURAMATE ALPHA-1-PHOSPHATE URIDYLYLTRANSFERASE"/>
    <property type="match status" value="1"/>
</dbReference>
<dbReference type="InterPro" id="IPR029044">
    <property type="entry name" value="Nucleotide-diphossugar_trans"/>
</dbReference>
<dbReference type="Proteomes" id="UP000031521">
    <property type="component" value="Chromosome"/>
</dbReference>
<dbReference type="CDD" id="cd06422">
    <property type="entry name" value="NTP_transferase_like_1"/>
    <property type="match status" value="1"/>
</dbReference>
<dbReference type="STRING" id="1208324.P73_0193"/>
<keyword evidence="2" id="KW-0548">Nucleotidyltransferase</keyword>
<dbReference type="AlphaFoldDB" id="A0A0B5DMP0"/>
<dbReference type="PANTHER" id="PTHR43584">
    <property type="entry name" value="NUCLEOTIDYL TRANSFERASE"/>
    <property type="match status" value="1"/>
</dbReference>
<gene>
    <name evidence="5" type="ORF">P73_0193</name>
</gene>
<keyword evidence="1 5" id="KW-0808">Transferase</keyword>
<dbReference type="GO" id="GO:0016779">
    <property type="term" value="F:nucleotidyltransferase activity"/>
    <property type="evidence" value="ECO:0007669"/>
    <property type="project" value="UniProtKB-KW"/>
</dbReference>
<organism evidence="5 6">
    <name type="scientific">Celeribacter indicus</name>
    <dbReference type="NCBI Taxonomy" id="1208324"/>
    <lineage>
        <taxon>Bacteria</taxon>
        <taxon>Pseudomonadati</taxon>
        <taxon>Pseudomonadota</taxon>
        <taxon>Alphaproteobacteria</taxon>
        <taxon>Rhodobacterales</taxon>
        <taxon>Roseobacteraceae</taxon>
        <taxon>Celeribacter</taxon>
    </lineage>
</organism>
<proteinExistence type="predicted"/>
<evidence type="ECO:0000313" key="5">
    <source>
        <dbReference type="EMBL" id="AJE44908.1"/>
    </source>
</evidence>
<keyword evidence="3" id="KW-0460">Magnesium</keyword>
<dbReference type="InterPro" id="IPR050065">
    <property type="entry name" value="GlmU-like"/>
</dbReference>
<dbReference type="RefSeq" id="WP_043868072.1">
    <property type="nucleotide sequence ID" value="NZ_FNNW01000010.1"/>
</dbReference>
<evidence type="ECO:0000256" key="3">
    <source>
        <dbReference type="ARBA" id="ARBA00022842"/>
    </source>
</evidence>
<dbReference type="HOGENOM" id="CLU_029499_2_1_5"/>
<dbReference type="Gene3D" id="3.90.550.10">
    <property type="entry name" value="Spore Coat Polysaccharide Biosynthesis Protein SpsA, Chain A"/>
    <property type="match status" value="1"/>
</dbReference>
<dbReference type="SUPFAM" id="SSF53448">
    <property type="entry name" value="Nucleotide-diphospho-sugar transferases"/>
    <property type="match status" value="1"/>
</dbReference>
<dbReference type="InterPro" id="IPR025877">
    <property type="entry name" value="MobA-like_NTP_Trfase"/>
</dbReference>
<keyword evidence="6" id="KW-1185">Reference proteome</keyword>
<name>A0A0B5DMP0_9RHOB</name>
<dbReference type="Pfam" id="PF12804">
    <property type="entry name" value="NTP_transf_3"/>
    <property type="match status" value="1"/>
</dbReference>
<dbReference type="OrthoDB" id="9788272at2"/>
<accession>A0A0B5DMP0</accession>
<evidence type="ECO:0000313" key="6">
    <source>
        <dbReference type="Proteomes" id="UP000031521"/>
    </source>
</evidence>
<dbReference type="KEGG" id="cid:P73_0193"/>
<dbReference type="EMBL" id="CP004393">
    <property type="protein sequence ID" value="AJE44908.1"/>
    <property type="molecule type" value="Genomic_DNA"/>
</dbReference>
<reference evidence="5 6" key="1">
    <citation type="journal article" date="2014" name="Int. J. Syst. Evol. Microbiol.">
        <title>Celeribacter indicus sp. nov., a polycyclic aromatic hydrocarbon-degrading bacterium from deep-sea sediment and reclassification of Huaishuia halophila as Celeribacter halophilus comb. nov.</title>
        <authorList>
            <person name="Lai Q."/>
            <person name="Cao J."/>
            <person name="Yuan J."/>
            <person name="Li F."/>
            <person name="Shao Z."/>
        </authorList>
    </citation>
    <scope>NUCLEOTIDE SEQUENCE [LARGE SCALE GENOMIC DNA]</scope>
    <source>
        <strain evidence="5">P73</strain>
    </source>
</reference>
<protein>
    <submittedName>
        <fullName evidence="5">Nucleotidyltransferase</fullName>
    </submittedName>
</protein>
<evidence type="ECO:0000259" key="4">
    <source>
        <dbReference type="Pfam" id="PF12804"/>
    </source>
</evidence>
<evidence type="ECO:0000256" key="2">
    <source>
        <dbReference type="ARBA" id="ARBA00022695"/>
    </source>
</evidence>
<feature type="domain" description="MobA-like NTP transferase" evidence="4">
    <location>
        <begin position="8"/>
        <end position="135"/>
    </location>
</feature>
<sequence length="225" mass="24464">MRNHPDSAMIFCAGRGTRMGELTRDLPKPMIEVAGRPLVDHAIAQLAGVGRLVANLHYFPEKLATHLASAGVETVFEPELLETGGGLKNALDRFTGEAVFTMNTDAVWKGPRAAEVLAAAWDPTRMDALLLTVPHAHAHGHAGPGDFDIGPEGHLVRGRETIYTGLQILRTSTLDDIAERCFSLNTVWERLLETKRIFGAVYPGEWCDVGHPEGIAVAERVLKDA</sequence>